<proteinExistence type="predicted"/>
<reference evidence="1 2" key="1">
    <citation type="submission" date="2020-08" db="EMBL/GenBank/DDBJ databases">
        <title>Above-ground endophytic microbial communities from plants in different locations in the United States.</title>
        <authorList>
            <person name="Frank C."/>
        </authorList>
    </citation>
    <scope>NUCLEOTIDE SEQUENCE [LARGE SCALE GENOMIC DNA]</scope>
    <source>
        <strain evidence="1 2">WP4_2_2</strain>
    </source>
</reference>
<protein>
    <recommendedName>
        <fullName evidence="3">Transposase</fullName>
    </recommendedName>
</protein>
<sequence length="57" mass="6612">MSRWTTTEVALLAHVVPAAQRPEDLRPLFPRHPLGGVRWKALRCGLKWPTRRRARKA</sequence>
<dbReference type="Proteomes" id="UP000571554">
    <property type="component" value="Unassembled WGS sequence"/>
</dbReference>
<dbReference type="EMBL" id="JACHBW010000006">
    <property type="protein sequence ID" value="MBB6102699.1"/>
    <property type="molecule type" value="Genomic_DNA"/>
</dbReference>
<organism evidence="1 2">
    <name type="scientific">Paraburkholderia bannensis</name>
    <dbReference type="NCBI Taxonomy" id="765414"/>
    <lineage>
        <taxon>Bacteria</taxon>
        <taxon>Pseudomonadati</taxon>
        <taxon>Pseudomonadota</taxon>
        <taxon>Betaproteobacteria</taxon>
        <taxon>Burkholderiales</taxon>
        <taxon>Burkholderiaceae</taxon>
        <taxon>Paraburkholderia</taxon>
    </lineage>
</organism>
<name>A0A7W9TX35_9BURK</name>
<gene>
    <name evidence="1" type="ORF">F4827_002551</name>
</gene>
<evidence type="ECO:0000313" key="2">
    <source>
        <dbReference type="Proteomes" id="UP000571554"/>
    </source>
</evidence>
<dbReference type="AlphaFoldDB" id="A0A7W9TX35"/>
<evidence type="ECO:0008006" key="3">
    <source>
        <dbReference type="Google" id="ProtNLM"/>
    </source>
</evidence>
<accession>A0A7W9TX35</accession>
<dbReference type="RefSeq" id="WP_183724246.1">
    <property type="nucleotide sequence ID" value="NZ_JACHBW010000006.1"/>
</dbReference>
<keyword evidence="2" id="KW-1185">Reference proteome</keyword>
<evidence type="ECO:0000313" key="1">
    <source>
        <dbReference type="EMBL" id="MBB6102699.1"/>
    </source>
</evidence>
<comment type="caution">
    <text evidence="1">The sequence shown here is derived from an EMBL/GenBank/DDBJ whole genome shotgun (WGS) entry which is preliminary data.</text>
</comment>